<keyword evidence="10" id="KW-1185">Reference proteome</keyword>
<dbReference type="SMART" id="SM00320">
    <property type="entry name" value="WD40"/>
    <property type="match status" value="13"/>
</dbReference>
<dbReference type="Gene3D" id="2.130.10.10">
    <property type="entry name" value="YVTN repeat-like/Quinoprotein amine dehydrogenase"/>
    <property type="match status" value="4"/>
</dbReference>
<gene>
    <name evidence="8" type="ORF">F4557_006979</name>
    <name evidence="7" type="ORF">GCM10009546_11000</name>
</gene>
<evidence type="ECO:0000259" key="6">
    <source>
        <dbReference type="Pfam" id="PF20703"/>
    </source>
</evidence>
<reference evidence="7" key="3">
    <citation type="submission" date="2023-12" db="EMBL/GenBank/DDBJ databases">
        <authorList>
            <person name="Sun Q."/>
            <person name="Inoue M."/>
        </authorList>
    </citation>
    <scope>NUCLEOTIDE SEQUENCE</scope>
    <source>
        <strain evidence="7">JCM 10667</strain>
    </source>
</reference>
<feature type="repeat" description="WD" evidence="3">
    <location>
        <begin position="735"/>
        <end position="776"/>
    </location>
</feature>
<feature type="repeat" description="WD" evidence="3">
    <location>
        <begin position="1122"/>
        <end position="1155"/>
    </location>
</feature>
<dbReference type="Proteomes" id="UP001501427">
    <property type="component" value="Unassembled WGS sequence"/>
</dbReference>
<dbReference type="Pfam" id="PF20703">
    <property type="entry name" value="nSTAND1"/>
    <property type="match status" value="1"/>
</dbReference>
<evidence type="ECO:0000256" key="1">
    <source>
        <dbReference type="ARBA" id="ARBA00022574"/>
    </source>
</evidence>
<evidence type="ECO:0000313" key="8">
    <source>
        <dbReference type="EMBL" id="MBB4778561.1"/>
    </source>
</evidence>
<keyword evidence="5" id="KW-0472">Membrane</keyword>
<sequence>MSDAERDGHRLRTAAPPDAPPDGDACPYQGLAPFETERSELFFGRVRTTRALLDRLAPRLGERGSVLLVSGASGVGKSSLLRAGLLPALADGRLRVAGSRDWPRLLITPTARPFEALAAAWAREFGGSREELRRRLREEPHRVRAEGGRMVLVVDQFEELFTLVTDEAERQAFAGALHALAEGPPGAAVVIGVRADYWDRCAAYPQFAEAIQDGQVIVEPMAESDLRLAITGPAAAAGLELEPGLVETILGELRADGGFEAGALPLLSQALRNTWERREDGRLTIRGYEETGRVHDSVRRTADAVLDGLPPADRKTALRLHRRMTLITPGGRIVRRKATTAELNAAASADTAERRERVAALLSAFAGRRLLTLHEDGAEIAHDVLLTAWPALRQWLGPDLTAQAVYDRLIEDAAEWDENHRDQAFLYRGARLLALDDSRPRWERDPASFPPPGPTVTGFVAASTAAARRAGRRRRLVVSGLAVLTVLALVAAGAAVRAANQAGEQRRLALSRQLAAQSEVAGDPALSALLAVAAWQIAPTAEARHRLLATAARTGRGHLAGHEGFVRSLAFSPDGRMIATGGFDRTVRLWDPAARRQLGAPIAFKPGECGNDPPVAFSPDARLLATACLGSVRFWDVATHREVGAPLRSEGAVSAIAFGPDGTLAAGSLYGTVQLWDVNTRRPRGDVMGSIDRKLQHSVNAVAFSPDGTRLATASTDDTARLWDTATYDQVGDSLTGHDDNVTDVSFSPDGTTLATASLDGTARLWDVAEARQDGATLKSDSKASLYGVDFSPDGTRIVTAGADGSTRLWDPVSREQVGAPLRDTDFAVRAVEFSPRGALFAAAGDDGVVRLGDSAAHQQIGGPMAGSATVAVSPDGRILATGGPSESDPAVRFWDAATRRPAGEPLESAAGAVSLIRFGSAGRTLLTADSDAVRIWDVASRKQSGSPVFTEKPHGRAELSPDGRLLAVEHGGSVLFLDVEARRETGRRIRVPGHTEGVSALAFSPDGSTLAIAGGERRVRLFDVATGRQTGAPLPVHTGGFVDDLAFSHDGRTLAVTADDQAVRLWDVPGRRPLGAALTGHTGAINAIAFSPDDTALASGSDDDTVRLWDLATHRQIGAPLTGHTRAVLDVAYAPDGSAVASVSGDGTARLWNVARPADPVGAACANAGRSLTPAEWKSYVPHEDFRRVCG</sequence>
<keyword evidence="8" id="KW-0547">Nucleotide-binding</keyword>
<dbReference type="PROSITE" id="PS50294">
    <property type="entry name" value="WD_REPEATS_REGION"/>
    <property type="match status" value="7"/>
</dbReference>
<evidence type="ECO:0000313" key="7">
    <source>
        <dbReference type="EMBL" id="GAA0550752.1"/>
    </source>
</evidence>
<dbReference type="InterPro" id="IPR049052">
    <property type="entry name" value="nSTAND1"/>
</dbReference>
<dbReference type="PANTHER" id="PTHR19879">
    <property type="entry name" value="TRANSCRIPTION INITIATION FACTOR TFIID"/>
    <property type="match status" value="1"/>
</dbReference>
<dbReference type="InterPro" id="IPR001680">
    <property type="entry name" value="WD40_rpt"/>
</dbReference>
<evidence type="ECO:0000256" key="5">
    <source>
        <dbReference type="SAM" id="Phobius"/>
    </source>
</evidence>
<dbReference type="InterPro" id="IPR036322">
    <property type="entry name" value="WD40_repeat_dom_sf"/>
</dbReference>
<feature type="repeat" description="WD" evidence="3">
    <location>
        <begin position="559"/>
        <end position="591"/>
    </location>
</feature>
<evidence type="ECO:0000256" key="3">
    <source>
        <dbReference type="PROSITE-ProRule" id="PRU00221"/>
    </source>
</evidence>
<feature type="repeat" description="WD" evidence="3">
    <location>
        <begin position="1043"/>
        <end position="1069"/>
    </location>
</feature>
<dbReference type="InterPro" id="IPR015943">
    <property type="entry name" value="WD40/YVTN_repeat-like_dom_sf"/>
</dbReference>
<feature type="region of interest" description="Disordered" evidence="4">
    <location>
        <begin position="1"/>
        <end position="25"/>
    </location>
</feature>
<dbReference type="AlphaFoldDB" id="A0A7W7IKF9"/>
<name>A0A7W7IKF9_9ACTN</name>
<dbReference type="InterPro" id="IPR027417">
    <property type="entry name" value="P-loop_NTPase"/>
</dbReference>
<proteinExistence type="predicted"/>
<feature type="transmembrane region" description="Helical" evidence="5">
    <location>
        <begin position="476"/>
        <end position="496"/>
    </location>
</feature>
<accession>A0A7W7IKF9</accession>
<dbReference type="SUPFAM" id="SSF50978">
    <property type="entry name" value="WD40 repeat-like"/>
    <property type="match status" value="1"/>
</dbReference>
<dbReference type="PANTHER" id="PTHR19879:SF9">
    <property type="entry name" value="TRANSCRIPTION INITIATION FACTOR TFIID SUBUNIT 5"/>
    <property type="match status" value="1"/>
</dbReference>
<feature type="repeat" description="WD" evidence="3">
    <location>
        <begin position="779"/>
        <end position="820"/>
    </location>
</feature>
<protein>
    <submittedName>
        <fullName evidence="8">WD40 repeat protein/energy-coupling factor transporter ATP-binding protein EcfA2</fullName>
    </submittedName>
</protein>
<keyword evidence="2" id="KW-0677">Repeat</keyword>
<keyword evidence="5" id="KW-1133">Transmembrane helix</keyword>
<evidence type="ECO:0000313" key="10">
    <source>
        <dbReference type="Proteomes" id="UP001501427"/>
    </source>
</evidence>
<feature type="compositionally biased region" description="Basic and acidic residues" evidence="4">
    <location>
        <begin position="1"/>
        <end position="10"/>
    </location>
</feature>
<feature type="domain" description="Novel STAND NTPase 1" evidence="6">
    <location>
        <begin position="27"/>
        <end position="423"/>
    </location>
</feature>
<dbReference type="SUPFAM" id="SSF50998">
    <property type="entry name" value="Quinoprotein alcohol dehydrogenase-like"/>
    <property type="match status" value="1"/>
</dbReference>
<dbReference type="CDD" id="cd00200">
    <property type="entry name" value="WD40"/>
    <property type="match status" value="2"/>
</dbReference>
<dbReference type="InterPro" id="IPR019775">
    <property type="entry name" value="WD40_repeat_CS"/>
</dbReference>
<keyword evidence="5" id="KW-0812">Transmembrane</keyword>
<dbReference type="Pfam" id="PF00400">
    <property type="entry name" value="WD40"/>
    <property type="match status" value="12"/>
</dbReference>
<evidence type="ECO:0000256" key="4">
    <source>
        <dbReference type="SAM" id="MobiDB-lite"/>
    </source>
</evidence>
<dbReference type="InterPro" id="IPR011047">
    <property type="entry name" value="Quinoprotein_ADH-like_sf"/>
</dbReference>
<dbReference type="InterPro" id="IPR020472">
    <property type="entry name" value="WD40_PAC1"/>
</dbReference>
<reference evidence="7 10" key="1">
    <citation type="journal article" date="2019" name="Int. J. Syst. Evol. Microbiol.">
        <title>The Global Catalogue of Microorganisms (GCM) 10K type strain sequencing project: providing services to taxonomists for standard genome sequencing and annotation.</title>
        <authorList>
            <consortium name="The Broad Institute Genomics Platform"/>
            <consortium name="The Broad Institute Genome Sequencing Center for Infectious Disease"/>
            <person name="Wu L."/>
            <person name="Ma J."/>
        </authorList>
    </citation>
    <scope>NUCLEOTIDE SEQUENCE [LARGE SCALE GENOMIC DNA]</scope>
    <source>
        <strain evidence="7 10">JCM 10667</strain>
    </source>
</reference>
<reference evidence="8 9" key="2">
    <citation type="submission" date="2020-08" db="EMBL/GenBank/DDBJ databases">
        <title>Sequencing the genomes of 1000 actinobacteria strains.</title>
        <authorList>
            <person name="Klenk H.-P."/>
        </authorList>
    </citation>
    <scope>NUCLEOTIDE SEQUENCE [LARGE SCALE GENOMIC DNA]</scope>
    <source>
        <strain evidence="8 9">DSM 44772</strain>
    </source>
</reference>
<dbReference type="PROSITE" id="PS00678">
    <property type="entry name" value="WD_REPEATS_1"/>
    <property type="match status" value="3"/>
</dbReference>
<evidence type="ECO:0000256" key="2">
    <source>
        <dbReference type="ARBA" id="ARBA00022737"/>
    </source>
</evidence>
<dbReference type="RefSeq" id="WP_184889648.1">
    <property type="nucleotide sequence ID" value="NZ_BAAAHD010000008.1"/>
</dbReference>
<dbReference type="EMBL" id="BAAAHD010000008">
    <property type="protein sequence ID" value="GAA0550752.1"/>
    <property type="molecule type" value="Genomic_DNA"/>
</dbReference>
<feature type="repeat" description="WD" evidence="3">
    <location>
        <begin position="992"/>
        <end position="1033"/>
    </location>
</feature>
<dbReference type="EMBL" id="JACHMV010000001">
    <property type="protein sequence ID" value="MBB4778561.1"/>
    <property type="molecule type" value="Genomic_DNA"/>
</dbReference>
<dbReference type="PROSITE" id="PS50082">
    <property type="entry name" value="WD_REPEATS_2"/>
    <property type="match status" value="8"/>
</dbReference>
<evidence type="ECO:0000313" key="9">
    <source>
        <dbReference type="Proteomes" id="UP000549343"/>
    </source>
</evidence>
<feature type="repeat" description="WD" evidence="3">
    <location>
        <begin position="699"/>
        <end position="733"/>
    </location>
</feature>
<dbReference type="Proteomes" id="UP000549343">
    <property type="component" value="Unassembled WGS sequence"/>
</dbReference>
<organism evidence="8 9">
    <name type="scientific">Actinomadura livida</name>
    <dbReference type="NCBI Taxonomy" id="79909"/>
    <lineage>
        <taxon>Bacteria</taxon>
        <taxon>Bacillati</taxon>
        <taxon>Actinomycetota</taxon>
        <taxon>Actinomycetes</taxon>
        <taxon>Streptosporangiales</taxon>
        <taxon>Thermomonosporaceae</taxon>
        <taxon>Actinomadura</taxon>
    </lineage>
</organism>
<feature type="repeat" description="WD" evidence="3">
    <location>
        <begin position="1079"/>
        <end position="1120"/>
    </location>
</feature>
<dbReference type="SUPFAM" id="SSF52540">
    <property type="entry name" value="P-loop containing nucleoside triphosphate hydrolases"/>
    <property type="match status" value="1"/>
</dbReference>
<comment type="caution">
    <text evidence="8">The sequence shown here is derived from an EMBL/GenBank/DDBJ whole genome shotgun (WGS) entry which is preliminary data.</text>
</comment>
<keyword evidence="1 3" id="KW-0853">WD repeat</keyword>
<dbReference type="PRINTS" id="PR00320">
    <property type="entry name" value="GPROTEINBRPT"/>
</dbReference>
<keyword evidence="8" id="KW-0067">ATP-binding</keyword>
<dbReference type="GO" id="GO:0005524">
    <property type="term" value="F:ATP binding"/>
    <property type="evidence" value="ECO:0007669"/>
    <property type="project" value="UniProtKB-KW"/>
</dbReference>